<keyword evidence="11" id="KW-0472">Membrane</keyword>
<evidence type="ECO:0000256" key="1">
    <source>
        <dbReference type="ARBA" id="ARBA00004251"/>
    </source>
</evidence>
<evidence type="ECO:0000256" key="15">
    <source>
        <dbReference type="ARBA" id="ARBA00023180"/>
    </source>
</evidence>
<dbReference type="GO" id="GO:0005524">
    <property type="term" value="F:ATP binding"/>
    <property type="evidence" value="ECO:0007669"/>
    <property type="project" value="UniProtKB-KW"/>
</dbReference>
<evidence type="ECO:0000256" key="2">
    <source>
        <dbReference type="ARBA" id="ARBA00011902"/>
    </source>
</evidence>
<evidence type="ECO:0000256" key="8">
    <source>
        <dbReference type="ARBA" id="ARBA00022777"/>
    </source>
</evidence>
<evidence type="ECO:0000256" key="9">
    <source>
        <dbReference type="ARBA" id="ARBA00022840"/>
    </source>
</evidence>
<keyword evidence="8" id="KW-0418">Kinase</keyword>
<comment type="caution">
    <text evidence="18">The sequence shown here is derived from an EMBL/GenBank/DDBJ whole genome shotgun (WGS) entry which is preliminary data.</text>
</comment>
<name>A0AAD9R6A7_ACRCE</name>
<dbReference type="PROSITE" id="PS50948">
    <property type="entry name" value="PAN"/>
    <property type="match status" value="1"/>
</dbReference>
<dbReference type="InterPro" id="IPR055163">
    <property type="entry name" value="ALK/LTK-like_GRD"/>
</dbReference>
<dbReference type="Pfam" id="PF12810">
    <property type="entry name" value="ALK_LTK_GRD"/>
    <property type="match status" value="1"/>
</dbReference>
<proteinExistence type="predicted"/>
<dbReference type="Pfam" id="PF00024">
    <property type="entry name" value="PAN_1"/>
    <property type="match status" value="1"/>
</dbReference>
<keyword evidence="6" id="KW-0732">Signal</keyword>
<dbReference type="PANTHER" id="PTHR31535">
    <property type="match status" value="1"/>
</dbReference>
<reference evidence="18" key="1">
    <citation type="journal article" date="2023" name="G3 (Bethesda)">
        <title>Whole genome assembly and annotation of the endangered Caribbean coral Acropora cervicornis.</title>
        <authorList>
            <person name="Selwyn J.D."/>
            <person name="Vollmer S.V."/>
        </authorList>
    </citation>
    <scope>NUCLEOTIDE SEQUENCE</scope>
    <source>
        <strain evidence="18">K2</strain>
    </source>
</reference>
<keyword evidence="19" id="KW-1185">Reference proteome</keyword>
<evidence type="ECO:0000313" key="19">
    <source>
        <dbReference type="Proteomes" id="UP001249851"/>
    </source>
</evidence>
<evidence type="ECO:0000256" key="4">
    <source>
        <dbReference type="ARBA" id="ARBA00022679"/>
    </source>
</evidence>
<keyword evidence="14" id="KW-0675">Receptor</keyword>
<keyword evidence="10" id="KW-1133">Transmembrane helix</keyword>
<dbReference type="AlphaFoldDB" id="A0AAD9R6A7"/>
<feature type="domain" description="Apple" evidence="17">
    <location>
        <begin position="47"/>
        <end position="136"/>
    </location>
</feature>
<keyword evidence="12" id="KW-0829">Tyrosine-protein kinase</keyword>
<evidence type="ECO:0000256" key="14">
    <source>
        <dbReference type="ARBA" id="ARBA00023170"/>
    </source>
</evidence>
<organism evidence="18 19">
    <name type="scientific">Acropora cervicornis</name>
    <name type="common">Staghorn coral</name>
    <dbReference type="NCBI Taxonomy" id="6130"/>
    <lineage>
        <taxon>Eukaryota</taxon>
        <taxon>Metazoa</taxon>
        <taxon>Cnidaria</taxon>
        <taxon>Anthozoa</taxon>
        <taxon>Hexacorallia</taxon>
        <taxon>Scleractinia</taxon>
        <taxon>Astrocoeniina</taxon>
        <taxon>Acroporidae</taxon>
        <taxon>Acropora</taxon>
    </lineage>
</organism>
<keyword evidence="3" id="KW-1003">Cell membrane</keyword>
<dbReference type="SUPFAM" id="SSF57414">
    <property type="entry name" value="Hairpin loop containing domain-like"/>
    <property type="match status" value="1"/>
</dbReference>
<keyword evidence="13" id="KW-1015">Disulfide bond</keyword>
<evidence type="ECO:0000259" key="17">
    <source>
        <dbReference type="PROSITE" id="PS50948"/>
    </source>
</evidence>
<dbReference type="Gene3D" id="3.50.4.10">
    <property type="entry name" value="Hepatocyte Growth Factor"/>
    <property type="match status" value="1"/>
</dbReference>
<evidence type="ECO:0000256" key="12">
    <source>
        <dbReference type="ARBA" id="ARBA00023137"/>
    </source>
</evidence>
<dbReference type="Proteomes" id="UP001249851">
    <property type="component" value="Unassembled WGS sequence"/>
</dbReference>
<evidence type="ECO:0000256" key="13">
    <source>
        <dbReference type="ARBA" id="ARBA00023157"/>
    </source>
</evidence>
<dbReference type="EC" id="2.7.10.1" evidence="2"/>
<gene>
    <name evidence="18" type="ORF">P5673_000061</name>
</gene>
<keyword evidence="15" id="KW-0325">Glycoprotein</keyword>
<keyword evidence="4" id="KW-0808">Transferase</keyword>
<sequence length="407" mass="42155">MRRRGYLPLLYQILYFFYRVLNAFAVSQQQTMPEFVVCLLVLLSLNCVQSLYKSDDIRSSYLSVSEDYVLVGHVTTALLARGITPCAHKCLSMPGCLSFNFAKVSNVCELNNSSSQSTDNLAIRPGFAHGYWINVAPMKFVFTTLGAQGSMGPSNATGYLGSTLEGQVYLNNGIQEWVVPYKGKYLIEAFGASGANGTCVRRCSGWTRGGRGAKITGLFELQRGQRLKILVGQRGQITYDFNERSGGGGGGTFVTLMDNSPLVIAGGGGGGSMSTNESADGDPGQAGRNGTRNGGTKGLEGQKSSPADLCGTGAGLWGDGKGMSTRALSFSRGGNGAYSMGKGGFGGGGNGWVLPGGGGGYSGGGMEASKFGVGNAGGGGSINNGSSQVNERGVNKGDGKAVITLIT</sequence>
<keyword evidence="5" id="KW-0812">Transmembrane</keyword>
<dbReference type="PANTHER" id="PTHR31535:SF3">
    <property type="entry name" value="REGULATORY PROTEIN ZESTE"/>
    <property type="match status" value="1"/>
</dbReference>
<evidence type="ECO:0000256" key="6">
    <source>
        <dbReference type="ARBA" id="ARBA00022729"/>
    </source>
</evidence>
<comment type="subcellular location">
    <subcellularLocation>
        <location evidence="1">Cell membrane</location>
        <topology evidence="1">Single-pass type I membrane protein</topology>
    </subcellularLocation>
</comment>
<reference evidence="18" key="2">
    <citation type="journal article" date="2023" name="Science">
        <title>Genomic signatures of disease resistance in endangered staghorn corals.</title>
        <authorList>
            <person name="Vollmer S.V."/>
            <person name="Selwyn J.D."/>
            <person name="Despard B.A."/>
            <person name="Roesel C.L."/>
        </authorList>
    </citation>
    <scope>NUCLEOTIDE SEQUENCE</scope>
    <source>
        <strain evidence="18">K2</strain>
    </source>
</reference>
<keyword evidence="7" id="KW-0547">Nucleotide-binding</keyword>
<dbReference type="GO" id="GO:0004714">
    <property type="term" value="F:transmembrane receptor protein tyrosine kinase activity"/>
    <property type="evidence" value="ECO:0007669"/>
    <property type="project" value="UniProtKB-EC"/>
</dbReference>
<dbReference type="GO" id="GO:0005886">
    <property type="term" value="C:plasma membrane"/>
    <property type="evidence" value="ECO:0007669"/>
    <property type="project" value="UniProtKB-SubCell"/>
</dbReference>
<evidence type="ECO:0000256" key="3">
    <source>
        <dbReference type="ARBA" id="ARBA00022475"/>
    </source>
</evidence>
<protein>
    <recommendedName>
        <fullName evidence="2">receptor protein-tyrosine kinase</fullName>
        <ecNumber evidence="2">2.7.10.1</ecNumber>
    </recommendedName>
</protein>
<accession>A0AAD9R6A7</accession>
<dbReference type="InterPro" id="IPR003609">
    <property type="entry name" value="Pan_app"/>
</dbReference>
<evidence type="ECO:0000256" key="11">
    <source>
        <dbReference type="ARBA" id="ARBA00023136"/>
    </source>
</evidence>
<feature type="region of interest" description="Disordered" evidence="16">
    <location>
        <begin position="266"/>
        <end position="307"/>
    </location>
</feature>
<evidence type="ECO:0000256" key="16">
    <source>
        <dbReference type="SAM" id="MobiDB-lite"/>
    </source>
</evidence>
<evidence type="ECO:0000256" key="7">
    <source>
        <dbReference type="ARBA" id="ARBA00022741"/>
    </source>
</evidence>
<keyword evidence="9" id="KW-0067">ATP-binding</keyword>
<evidence type="ECO:0000256" key="10">
    <source>
        <dbReference type="ARBA" id="ARBA00022989"/>
    </source>
</evidence>
<dbReference type="EMBL" id="JARQWQ010000001">
    <property type="protein sequence ID" value="KAK2573952.1"/>
    <property type="molecule type" value="Genomic_DNA"/>
</dbReference>
<evidence type="ECO:0000256" key="5">
    <source>
        <dbReference type="ARBA" id="ARBA00022692"/>
    </source>
</evidence>
<evidence type="ECO:0000313" key="18">
    <source>
        <dbReference type="EMBL" id="KAK2573952.1"/>
    </source>
</evidence>